<dbReference type="EMBL" id="AP021875">
    <property type="protein sequence ID" value="BBO78229.1"/>
    <property type="molecule type" value="Genomic_DNA"/>
</dbReference>
<evidence type="ECO:0000259" key="1">
    <source>
        <dbReference type="Pfam" id="PF09012"/>
    </source>
</evidence>
<dbReference type="Pfam" id="PF09012">
    <property type="entry name" value="FeoC"/>
    <property type="match status" value="1"/>
</dbReference>
<name>A0A5K7ZDG0_9BACT</name>
<sequence>MEIAKEQGVRATSDLILSMVANRPHSVKQITHAFSARSYEVVKLLSDMVRKGQVEVKSTNEGLFVVGANTHL</sequence>
<gene>
    <name evidence="2" type="ORF">DSCW_56460</name>
</gene>
<dbReference type="InterPro" id="IPR015102">
    <property type="entry name" value="Tscrpt_reg_HTH_FeoC"/>
</dbReference>
<dbReference type="Proteomes" id="UP000427769">
    <property type="component" value="Chromosome"/>
</dbReference>
<keyword evidence="3" id="KW-1185">Reference proteome</keyword>
<feature type="domain" description="Transcriptional regulator HTH-type FeoC" evidence="1">
    <location>
        <begin position="21"/>
        <end position="60"/>
    </location>
</feature>
<protein>
    <recommendedName>
        <fullName evidence="1">Transcriptional regulator HTH-type FeoC domain-containing protein</fullName>
    </recommendedName>
</protein>
<proteinExistence type="predicted"/>
<dbReference type="RefSeq" id="WP_155306887.1">
    <property type="nucleotide sequence ID" value="NZ_AP021875.1"/>
</dbReference>
<reference evidence="2 3" key="1">
    <citation type="submission" date="2019-11" db="EMBL/GenBank/DDBJ databases">
        <title>Comparative genomics of hydrocarbon-degrading Desulfosarcina strains.</title>
        <authorList>
            <person name="Watanabe M."/>
            <person name="Kojima H."/>
            <person name="Fukui M."/>
        </authorList>
    </citation>
    <scope>NUCLEOTIDE SEQUENCE [LARGE SCALE GENOMIC DNA]</scope>
    <source>
        <strain evidence="2 3">PP31</strain>
    </source>
</reference>
<evidence type="ECO:0000313" key="3">
    <source>
        <dbReference type="Proteomes" id="UP000427769"/>
    </source>
</evidence>
<evidence type="ECO:0000313" key="2">
    <source>
        <dbReference type="EMBL" id="BBO78229.1"/>
    </source>
</evidence>
<accession>A0A5K7ZDG0</accession>
<dbReference type="AlphaFoldDB" id="A0A5K7ZDG0"/>
<dbReference type="KEGG" id="dwd:DSCW_56460"/>
<organism evidence="2 3">
    <name type="scientific">Desulfosarcina widdelii</name>
    <dbReference type="NCBI Taxonomy" id="947919"/>
    <lineage>
        <taxon>Bacteria</taxon>
        <taxon>Pseudomonadati</taxon>
        <taxon>Thermodesulfobacteriota</taxon>
        <taxon>Desulfobacteria</taxon>
        <taxon>Desulfobacterales</taxon>
        <taxon>Desulfosarcinaceae</taxon>
        <taxon>Desulfosarcina</taxon>
    </lineage>
</organism>